<dbReference type="EMBL" id="AP019376">
    <property type="protein sequence ID" value="BBH88186.1"/>
    <property type="molecule type" value="Genomic_DNA"/>
</dbReference>
<evidence type="ECO:0000256" key="1">
    <source>
        <dbReference type="ARBA" id="ARBA00006754"/>
    </source>
</evidence>
<dbReference type="InterPro" id="IPR042070">
    <property type="entry name" value="PucR_C-HTH_sf"/>
</dbReference>
<dbReference type="Pfam" id="PF13556">
    <property type="entry name" value="HTH_30"/>
    <property type="match status" value="1"/>
</dbReference>
<dbReference type="AlphaFoldDB" id="A0A455SKC6"/>
<evidence type="ECO:0000259" key="2">
    <source>
        <dbReference type="Pfam" id="PF07905"/>
    </source>
</evidence>
<accession>A0A455SKC6</accession>
<dbReference type="InterPro" id="IPR051448">
    <property type="entry name" value="CdaR-like_regulators"/>
</dbReference>
<feature type="domain" description="CdaR GGDEF-like" evidence="4">
    <location>
        <begin position="264"/>
        <end position="395"/>
    </location>
</feature>
<protein>
    <submittedName>
        <fullName evidence="5">Transcriptional regulator</fullName>
    </submittedName>
</protein>
<proteinExistence type="inferred from homology"/>
<evidence type="ECO:0000313" key="5">
    <source>
        <dbReference type="EMBL" id="BBH88186.1"/>
    </source>
</evidence>
<dbReference type="Gene3D" id="1.10.10.2840">
    <property type="entry name" value="PucR C-terminal helix-turn-helix domain"/>
    <property type="match status" value="1"/>
</dbReference>
<dbReference type="PANTHER" id="PTHR33744">
    <property type="entry name" value="CARBOHYDRATE DIACID REGULATOR"/>
    <property type="match status" value="1"/>
</dbReference>
<sequence>MDQAALTVEELLALPVLQRAQVISGANGLQNEIRYVDVMEIPDLTGWLRPHELVLTTGYAFLDNPYALSTLLDEMHKVGGAAIGVKQQRFGYRVSEEAQQKSDEYAIPILDIPAELTTIDITHSIMEKILNRQFVVLSKARDVNSEFMKLILHRRSAEIVTMLGNLLHCEVAVLDTHRTVLNATPGFREEQVAVLRPIRSGNLVSGYLALSAEPAPDDLFAQMCLEQALTVLALEFTIQEAALYRREHAREEFLLELLTGVTRPEEALHVRAQRLHFPRGAALFVLVVQPRYAPDTPEEYREDLQAQIRLALTDSLGGRSNGQRHLITMLGENFVVLAAASQADVQERAKRLAEQMDAYLKQELPGIRFVLGIGSPVDQLSLLARSYTQALHAVEAGQKVLPERQIIHYRDVYIEDMLLSIGQHPALVQLYTTLLQPLYHYDMRNGTELCKTLEAVIRHGGNTRKVAEELFVHRNSVNYRLERVREILDVDILEPETRTRLDLLFRAWKLQLLPP</sequence>
<feature type="domain" description="Purine catabolism PurC-like" evidence="2">
    <location>
        <begin position="10"/>
        <end position="129"/>
    </location>
</feature>
<dbReference type="InterPro" id="IPR012914">
    <property type="entry name" value="PucR_dom"/>
</dbReference>
<dbReference type="InterPro" id="IPR025736">
    <property type="entry name" value="PucR_C-HTH_dom"/>
</dbReference>
<dbReference type="Pfam" id="PF17853">
    <property type="entry name" value="GGDEF_2"/>
    <property type="match status" value="1"/>
</dbReference>
<gene>
    <name evidence="5" type="ORF">KTC_29370</name>
</gene>
<dbReference type="InterPro" id="IPR041522">
    <property type="entry name" value="CdaR_GGDEF"/>
</dbReference>
<evidence type="ECO:0000259" key="3">
    <source>
        <dbReference type="Pfam" id="PF13556"/>
    </source>
</evidence>
<comment type="similarity">
    <text evidence="1">Belongs to the CdaR family.</text>
</comment>
<name>A0A455SKC6_9CHLR</name>
<evidence type="ECO:0000259" key="4">
    <source>
        <dbReference type="Pfam" id="PF17853"/>
    </source>
</evidence>
<organism evidence="5">
    <name type="scientific">Thermosporothrix sp. COM3</name>
    <dbReference type="NCBI Taxonomy" id="2490863"/>
    <lineage>
        <taxon>Bacteria</taxon>
        <taxon>Bacillati</taxon>
        <taxon>Chloroflexota</taxon>
        <taxon>Ktedonobacteria</taxon>
        <taxon>Ktedonobacterales</taxon>
        <taxon>Thermosporotrichaceae</taxon>
        <taxon>Thermosporothrix</taxon>
    </lineage>
</organism>
<dbReference type="Pfam" id="PF07905">
    <property type="entry name" value="PucR"/>
    <property type="match status" value="1"/>
</dbReference>
<reference evidence="5" key="1">
    <citation type="submission" date="2018-12" db="EMBL/GenBank/DDBJ databases">
        <title>Novel natural products biosynthetic potential of the class Ktedonobacteria.</title>
        <authorList>
            <person name="Zheng Y."/>
            <person name="Saitou A."/>
            <person name="Wang C.M."/>
            <person name="Toyoda A."/>
            <person name="Minakuchi Y."/>
            <person name="Sekiguchi Y."/>
            <person name="Ueda K."/>
            <person name="Takano H."/>
            <person name="Sakai Y."/>
            <person name="Yokota A."/>
            <person name="Yabe S."/>
        </authorList>
    </citation>
    <scope>NUCLEOTIDE SEQUENCE</scope>
    <source>
        <strain evidence="5">COM3</strain>
    </source>
</reference>
<dbReference type="PANTHER" id="PTHR33744:SF1">
    <property type="entry name" value="DNA-BINDING TRANSCRIPTIONAL ACTIVATOR ADER"/>
    <property type="match status" value="1"/>
</dbReference>
<feature type="domain" description="PucR C-terminal helix-turn-helix" evidence="3">
    <location>
        <begin position="449"/>
        <end position="507"/>
    </location>
</feature>